<feature type="region of interest" description="Disordered" evidence="7">
    <location>
        <begin position="183"/>
        <end position="206"/>
    </location>
</feature>
<evidence type="ECO:0000256" key="5">
    <source>
        <dbReference type="ARBA" id="ARBA00023242"/>
    </source>
</evidence>
<dbReference type="GO" id="GO:0005737">
    <property type="term" value="C:cytoplasm"/>
    <property type="evidence" value="ECO:0007669"/>
    <property type="project" value="UniProtKB-SubCell"/>
</dbReference>
<keyword evidence="4" id="KW-0932">Cytokinin signaling pathway</keyword>
<dbReference type="GO" id="GO:0009691">
    <property type="term" value="P:cytokinin biosynthetic process"/>
    <property type="evidence" value="ECO:0007669"/>
    <property type="project" value="UniProtKB-KW"/>
</dbReference>
<evidence type="ECO:0000256" key="3">
    <source>
        <dbReference type="ARBA" id="ARBA00022712"/>
    </source>
</evidence>
<keyword evidence="2" id="KW-0963">Cytoplasm</keyword>
<name>A0A9E7JA59_9LILI</name>
<evidence type="ECO:0000313" key="9">
    <source>
        <dbReference type="Proteomes" id="UP001055439"/>
    </source>
</evidence>
<dbReference type="Proteomes" id="UP001055439">
    <property type="component" value="Chromosome 1"/>
</dbReference>
<dbReference type="PANTHER" id="PTHR33347:SF1">
    <property type="entry name" value="PROTEIN SOB FIVE-LIKE 5"/>
    <property type="match status" value="1"/>
</dbReference>
<keyword evidence="5" id="KW-0539">Nucleus</keyword>
<gene>
    <name evidence="8" type="ORF">MUK42_26092</name>
</gene>
<dbReference type="PANTHER" id="PTHR33347">
    <property type="entry name" value="OSJNBA0091C07.3 PROTEIN"/>
    <property type="match status" value="1"/>
</dbReference>
<accession>A0A9E7JA59</accession>
<dbReference type="OrthoDB" id="759087at2759"/>
<dbReference type="AlphaFoldDB" id="A0A9E7JA59"/>
<evidence type="ECO:0000256" key="2">
    <source>
        <dbReference type="ARBA" id="ARBA00022490"/>
    </source>
</evidence>
<dbReference type="InterPro" id="IPR044670">
    <property type="entry name" value="SOFL"/>
</dbReference>
<reference evidence="8" key="1">
    <citation type="submission" date="2022-05" db="EMBL/GenBank/DDBJ databases">
        <title>The Musa troglodytarum L. genome provides insights into the mechanism of non-climacteric behaviour and enrichment of carotenoids.</title>
        <authorList>
            <person name="Wang J."/>
        </authorList>
    </citation>
    <scope>NUCLEOTIDE SEQUENCE</scope>
    <source>
        <tissue evidence="8">Leaf</tissue>
    </source>
</reference>
<comment type="subcellular location">
    <subcellularLocation>
        <location evidence="1">Cytoplasm</location>
    </subcellularLocation>
</comment>
<protein>
    <submittedName>
        <fullName evidence="8">Uncharacterized protein</fullName>
    </submittedName>
</protein>
<feature type="compositionally biased region" description="Basic residues" evidence="7">
    <location>
        <begin position="196"/>
        <end position="206"/>
    </location>
</feature>
<keyword evidence="9" id="KW-1185">Reference proteome</keyword>
<evidence type="ECO:0000313" key="8">
    <source>
        <dbReference type="EMBL" id="URD73441.1"/>
    </source>
</evidence>
<sequence length="206" mass="22643">MRRAFSYIDPPMQREEEDVSSDCSSGCQSGWTDYLDQSCGECPQPLVCGKGGSFEEEEEDLSMVSDASSGPPHFPAEDEHSCCYLRSSTCFQGGGCLCSALTPVAGLAKKRRVEPEQQIQRSSPLDDTASSPLFSFSKACYIPDPYSPSPDFNPLLSFDEAILEFSRGFKRNLQLEKQMGYLQSSVPAKPTPSRPISRKAGGKKIW</sequence>
<proteinExistence type="inferred from homology"/>
<organism evidence="8 9">
    <name type="scientific">Musa troglodytarum</name>
    <name type="common">fe'i banana</name>
    <dbReference type="NCBI Taxonomy" id="320322"/>
    <lineage>
        <taxon>Eukaryota</taxon>
        <taxon>Viridiplantae</taxon>
        <taxon>Streptophyta</taxon>
        <taxon>Embryophyta</taxon>
        <taxon>Tracheophyta</taxon>
        <taxon>Spermatophyta</taxon>
        <taxon>Magnoliopsida</taxon>
        <taxon>Liliopsida</taxon>
        <taxon>Zingiberales</taxon>
        <taxon>Musaceae</taxon>
        <taxon>Musa</taxon>
    </lineage>
</organism>
<dbReference type="EMBL" id="CP097502">
    <property type="protein sequence ID" value="URD73441.1"/>
    <property type="molecule type" value="Genomic_DNA"/>
</dbReference>
<dbReference type="GO" id="GO:0009736">
    <property type="term" value="P:cytokinin-activated signaling pathway"/>
    <property type="evidence" value="ECO:0007669"/>
    <property type="project" value="UniProtKB-KW"/>
</dbReference>
<evidence type="ECO:0000256" key="7">
    <source>
        <dbReference type="SAM" id="MobiDB-lite"/>
    </source>
</evidence>
<evidence type="ECO:0000256" key="1">
    <source>
        <dbReference type="ARBA" id="ARBA00004496"/>
    </source>
</evidence>
<comment type="similarity">
    <text evidence="6">Belongs to the SOFL plant protein family.</text>
</comment>
<evidence type="ECO:0000256" key="6">
    <source>
        <dbReference type="ARBA" id="ARBA00024199"/>
    </source>
</evidence>
<evidence type="ECO:0000256" key="4">
    <source>
        <dbReference type="ARBA" id="ARBA00022864"/>
    </source>
</evidence>
<keyword evidence="3" id="KW-0203">Cytokinin biosynthesis</keyword>